<dbReference type="Proteomes" id="UP000034855">
    <property type="component" value="Unassembled WGS sequence"/>
</dbReference>
<feature type="compositionally biased region" description="Basic and acidic residues" evidence="1">
    <location>
        <begin position="12"/>
        <end position="25"/>
    </location>
</feature>
<feature type="compositionally biased region" description="Basic and acidic residues" evidence="1">
    <location>
        <begin position="68"/>
        <end position="81"/>
    </location>
</feature>
<feature type="region of interest" description="Disordered" evidence="1">
    <location>
        <begin position="57"/>
        <end position="106"/>
    </location>
</feature>
<feature type="compositionally biased region" description="Low complexity" evidence="1">
    <location>
        <begin position="82"/>
        <end position="92"/>
    </location>
</feature>
<evidence type="ECO:0000256" key="1">
    <source>
        <dbReference type="SAM" id="MobiDB-lite"/>
    </source>
</evidence>
<reference evidence="2 3" key="1">
    <citation type="journal article" date="2015" name="Nature">
        <title>rRNA introns, odd ribosomes, and small enigmatic genomes across a large radiation of phyla.</title>
        <authorList>
            <person name="Brown C.T."/>
            <person name="Hug L.A."/>
            <person name="Thomas B.C."/>
            <person name="Sharon I."/>
            <person name="Castelle C.J."/>
            <person name="Singh A."/>
            <person name="Wilkins M.J."/>
            <person name="Williams K.H."/>
            <person name="Banfield J.F."/>
        </authorList>
    </citation>
    <scope>NUCLEOTIDE SEQUENCE [LARGE SCALE GENOMIC DNA]</scope>
</reference>
<evidence type="ECO:0000313" key="2">
    <source>
        <dbReference type="EMBL" id="KKR34505.1"/>
    </source>
</evidence>
<feature type="compositionally biased region" description="Polar residues" evidence="1">
    <location>
        <begin position="1"/>
        <end position="10"/>
    </location>
</feature>
<protein>
    <submittedName>
        <fullName evidence="2">Uncharacterized protein</fullName>
    </submittedName>
</protein>
<proteinExistence type="predicted"/>
<feature type="region of interest" description="Disordered" evidence="1">
    <location>
        <begin position="1"/>
        <end position="37"/>
    </location>
</feature>
<dbReference type="EMBL" id="LBXR01000014">
    <property type="protein sequence ID" value="KKR34505.1"/>
    <property type="molecule type" value="Genomic_DNA"/>
</dbReference>
<gene>
    <name evidence="2" type="ORF">UT67_C0014G0017</name>
</gene>
<organism evidence="2 3">
    <name type="scientific">Candidatus Magasanikbacteria bacterium GW2011_GWA2_40_10</name>
    <dbReference type="NCBI Taxonomy" id="1619037"/>
    <lineage>
        <taxon>Bacteria</taxon>
        <taxon>Candidatus Magasanikiibacteriota</taxon>
    </lineage>
</organism>
<sequence length="106" mass="11286">MSKTRANGSRVTVRDRATGKTKEGRVTGTGTKRGSSCIPYTANRVQYDDGTSELVCTEESGGPGNSVIKREVGSDSGDDKTYGTTGEETYGTWTDNGDGTSDWHKP</sequence>
<accession>A0A0G0SIG9</accession>
<comment type="caution">
    <text evidence="2">The sequence shown here is derived from an EMBL/GenBank/DDBJ whole genome shotgun (WGS) entry which is preliminary data.</text>
</comment>
<dbReference type="AlphaFoldDB" id="A0A0G0SIG9"/>
<name>A0A0G0SIG9_9BACT</name>
<evidence type="ECO:0000313" key="3">
    <source>
        <dbReference type="Proteomes" id="UP000034855"/>
    </source>
</evidence>